<proteinExistence type="predicted"/>
<organism evidence="2 3">
    <name type="scientific">Steinernema carpocapsae</name>
    <name type="common">Entomopathogenic nematode</name>
    <dbReference type="NCBI Taxonomy" id="34508"/>
    <lineage>
        <taxon>Eukaryota</taxon>
        <taxon>Metazoa</taxon>
        <taxon>Ecdysozoa</taxon>
        <taxon>Nematoda</taxon>
        <taxon>Chromadorea</taxon>
        <taxon>Rhabditida</taxon>
        <taxon>Tylenchina</taxon>
        <taxon>Panagrolaimomorpha</taxon>
        <taxon>Strongyloidoidea</taxon>
        <taxon>Steinernematidae</taxon>
        <taxon>Steinernema</taxon>
    </lineage>
</organism>
<dbReference type="Proteomes" id="UP000298663">
    <property type="component" value="Unassembled WGS sequence"/>
</dbReference>
<reference evidence="2 3" key="1">
    <citation type="journal article" date="2015" name="Genome Biol.">
        <title>Comparative genomics of Steinernema reveals deeply conserved gene regulatory networks.</title>
        <authorList>
            <person name="Dillman A.R."/>
            <person name="Macchietto M."/>
            <person name="Porter C.F."/>
            <person name="Rogers A."/>
            <person name="Williams B."/>
            <person name="Antoshechkin I."/>
            <person name="Lee M.M."/>
            <person name="Goodwin Z."/>
            <person name="Lu X."/>
            <person name="Lewis E.E."/>
            <person name="Goodrich-Blair H."/>
            <person name="Stock S.P."/>
            <person name="Adams B.J."/>
            <person name="Sternberg P.W."/>
            <person name="Mortazavi A."/>
        </authorList>
    </citation>
    <scope>NUCLEOTIDE SEQUENCE [LARGE SCALE GENOMIC DNA]</scope>
    <source>
        <strain evidence="2 3">ALL</strain>
    </source>
</reference>
<keyword evidence="3" id="KW-1185">Reference proteome</keyword>
<protein>
    <submittedName>
        <fullName evidence="2">Uncharacterized protein</fullName>
    </submittedName>
</protein>
<accession>A0A4U5PH45</accession>
<evidence type="ECO:0000313" key="3">
    <source>
        <dbReference type="Proteomes" id="UP000298663"/>
    </source>
</evidence>
<comment type="caution">
    <text evidence="2">The sequence shown here is derived from an EMBL/GenBank/DDBJ whole genome shotgun (WGS) entry which is preliminary data.</text>
</comment>
<evidence type="ECO:0000313" key="2">
    <source>
        <dbReference type="EMBL" id="TKR95932.1"/>
    </source>
</evidence>
<feature type="region of interest" description="Disordered" evidence="1">
    <location>
        <begin position="92"/>
        <end position="112"/>
    </location>
</feature>
<name>A0A4U5PH45_STECR</name>
<gene>
    <name evidence="2" type="ORF">L596_010028</name>
</gene>
<reference evidence="2 3" key="2">
    <citation type="journal article" date="2019" name="G3 (Bethesda)">
        <title>Hybrid Assembly of the Genome of the Entomopathogenic Nematode Steinernema carpocapsae Identifies the X-Chromosome.</title>
        <authorList>
            <person name="Serra L."/>
            <person name="Macchietto M."/>
            <person name="Macias-Munoz A."/>
            <person name="McGill C.J."/>
            <person name="Rodriguez I.M."/>
            <person name="Rodriguez B."/>
            <person name="Murad R."/>
            <person name="Mortazavi A."/>
        </authorList>
    </citation>
    <scope>NUCLEOTIDE SEQUENCE [LARGE SCALE GENOMIC DNA]</scope>
    <source>
        <strain evidence="2 3">ALL</strain>
    </source>
</reference>
<sequence>MEKMEETWVVWLIHVWNSAVYTGFHGVLTHFLDVLIHSPAEASHSASFQTADRSILAALRATTSLSRLPVARAAPLPDLQTSLFASLREVPPRSHCASESPIDPQTAIRPTD</sequence>
<dbReference type="EMBL" id="AZBU02000002">
    <property type="protein sequence ID" value="TKR95932.1"/>
    <property type="molecule type" value="Genomic_DNA"/>
</dbReference>
<evidence type="ECO:0000256" key="1">
    <source>
        <dbReference type="SAM" id="MobiDB-lite"/>
    </source>
</evidence>
<dbReference type="AlphaFoldDB" id="A0A4U5PH45"/>